<feature type="chain" id="PRO_5001587940" description="Glycerol-3-phosphate dehydrogenase [NAD(P)+]" evidence="19">
    <location>
        <begin position="23"/>
        <end position="367"/>
    </location>
</feature>
<dbReference type="PIRSF" id="PIRSF000114">
    <property type="entry name" value="Glycerol-3-P_dh"/>
    <property type="match status" value="1"/>
</dbReference>
<dbReference type="InterPro" id="IPR006109">
    <property type="entry name" value="G3P_DH_NAD-dep_C"/>
</dbReference>
<dbReference type="GO" id="GO:0006650">
    <property type="term" value="P:glycerophospholipid metabolic process"/>
    <property type="evidence" value="ECO:0007669"/>
    <property type="project" value="UniProtKB-UniRule"/>
</dbReference>
<comment type="pathway">
    <text evidence="13">Membrane lipid metabolism; glycerophospholipid metabolism.</text>
</comment>
<dbReference type="RefSeq" id="WP_082027271.1">
    <property type="nucleotide sequence ID" value="NZ_AP014569.1"/>
</dbReference>
<dbReference type="GO" id="GO:0141153">
    <property type="term" value="F:glycerol-3-phosphate dehydrogenase (NADP+) activity"/>
    <property type="evidence" value="ECO:0007669"/>
    <property type="project" value="RHEA"/>
</dbReference>
<dbReference type="PANTHER" id="PTHR11728">
    <property type="entry name" value="GLYCEROL-3-PHOSPHATE DEHYDROGENASE"/>
    <property type="match status" value="1"/>
</dbReference>
<dbReference type="UniPathway" id="UPA00940"/>
<comment type="similarity">
    <text evidence="1 13 17">Belongs to the NAD-dependent glycerol-3-phosphate dehydrogenase family.</text>
</comment>
<dbReference type="GO" id="GO:0141152">
    <property type="term" value="F:glycerol-3-phosphate dehydrogenase (NAD+) activity"/>
    <property type="evidence" value="ECO:0007669"/>
    <property type="project" value="RHEA"/>
</dbReference>
<dbReference type="InterPro" id="IPR006168">
    <property type="entry name" value="G3P_DH_NAD-dep"/>
</dbReference>
<feature type="binding site" evidence="15">
    <location>
        <position position="113"/>
    </location>
    <ligand>
        <name>substrate</name>
    </ligand>
</feature>
<dbReference type="Pfam" id="PF07479">
    <property type="entry name" value="NAD_Gly3P_dh_C"/>
    <property type="match status" value="1"/>
</dbReference>
<feature type="signal peptide" evidence="19">
    <location>
        <begin position="1"/>
        <end position="22"/>
    </location>
</feature>
<dbReference type="Gene3D" id="3.40.50.720">
    <property type="entry name" value="NAD(P)-binding Rossmann-like Domain"/>
    <property type="match status" value="1"/>
</dbReference>
<feature type="binding site" evidence="13">
    <location>
        <position position="261"/>
    </location>
    <ligand>
        <name>sn-glycerol 3-phosphate</name>
        <dbReference type="ChEBI" id="CHEBI:57597"/>
    </ligand>
</feature>
<name>A0A060NQ22_9BURK</name>
<evidence type="ECO:0000256" key="11">
    <source>
        <dbReference type="ARBA" id="ARBA00069372"/>
    </source>
</evidence>
<feature type="binding site" evidence="16">
    <location>
        <position position="260"/>
    </location>
    <ligand>
        <name>NAD(+)</name>
        <dbReference type="ChEBI" id="CHEBI:57540"/>
    </ligand>
</feature>
<feature type="domain" description="Glycerol-3-phosphate dehydrogenase NAD-dependent C-terminal" evidence="21">
    <location>
        <begin position="185"/>
        <end position="326"/>
    </location>
</feature>
<dbReference type="GO" id="GO:0008654">
    <property type="term" value="P:phospholipid biosynthetic process"/>
    <property type="evidence" value="ECO:0007669"/>
    <property type="project" value="UniProtKB-KW"/>
</dbReference>
<feature type="binding site" evidence="13">
    <location>
        <position position="260"/>
    </location>
    <ligand>
        <name>NADPH</name>
        <dbReference type="ChEBI" id="CHEBI:57783"/>
    </ligand>
</feature>
<dbReference type="PRINTS" id="PR00077">
    <property type="entry name" value="GPDHDRGNASE"/>
</dbReference>
<keyword evidence="8 13" id="KW-1208">Phospholipid metabolism</keyword>
<evidence type="ECO:0000313" key="22">
    <source>
        <dbReference type="EMBL" id="BAO83455.1"/>
    </source>
</evidence>
<protein>
    <recommendedName>
        <fullName evidence="11 13">Glycerol-3-phosphate dehydrogenase [NAD(P)+]</fullName>
        <ecNumber evidence="10 13">1.1.1.94</ecNumber>
    </recommendedName>
    <alternativeName>
        <fullName evidence="13">NAD(P)(+)-dependent glycerol-3-phosphate dehydrogenase</fullName>
    </alternativeName>
    <alternativeName>
        <fullName evidence="12 13">NAD(P)H-dependent dihydroxyacetone-phosphate reductase</fullName>
    </alternativeName>
</protein>
<sequence>MKITLLGAGAWGTALAIAVARAAGAPGSAVQRVRLWARDPAQVAAMHAARANARYLPGCAFPDALELCAADEADLAQLCAADDLIVLGTPMAALRGLLQRLRALDAPVVWLCKGFEQGSGLLGHEIALQVAPDLPVGVLSGPSFAKEVAAGAPTALVAASAQVRVSQRLVQALHSRTLRVYANDDVVGVEVGGAVKNVLAIATGLCDGLQLGHNARAALITRGLAETVRLGLALGARAETFMGLSGLGDLVLTATGDLSRNRQVGLRLAQGQSLAQALDALGHVAEGVYSARTVAQRARALGVEMPITQAVVALLDAQISPAQAVQQLMGRDPTPEQRSELPVVDQAGAPEPRRSKGDQLAGRGRAC</sequence>
<feature type="binding site" evidence="16">
    <location>
        <position position="145"/>
    </location>
    <ligand>
        <name>NAD(+)</name>
        <dbReference type="ChEBI" id="CHEBI:57540"/>
    </ligand>
</feature>
<evidence type="ECO:0000256" key="2">
    <source>
        <dbReference type="ARBA" id="ARBA00022516"/>
    </source>
</evidence>
<dbReference type="GO" id="GO:0051287">
    <property type="term" value="F:NAD binding"/>
    <property type="evidence" value="ECO:0007669"/>
    <property type="project" value="InterPro"/>
</dbReference>
<dbReference type="STRING" id="1458426.SMCB_1227"/>
<comment type="caution">
    <text evidence="13">Lacks conserved residue(s) required for the propagation of feature annotation.</text>
</comment>
<comment type="subcellular location">
    <subcellularLocation>
        <location evidence="13">Cytoplasm</location>
    </subcellularLocation>
</comment>
<dbReference type="GO" id="GO:0005829">
    <property type="term" value="C:cytosol"/>
    <property type="evidence" value="ECO:0007669"/>
    <property type="project" value="TreeGrafter"/>
</dbReference>
<dbReference type="FunFam" id="3.40.50.720:FF:000019">
    <property type="entry name" value="Glycerol-3-phosphate dehydrogenase [NAD(P)+]"/>
    <property type="match status" value="1"/>
</dbReference>
<keyword evidence="19" id="KW-0732">Signal</keyword>
<evidence type="ECO:0000259" key="21">
    <source>
        <dbReference type="Pfam" id="PF07479"/>
    </source>
</evidence>
<dbReference type="SUPFAM" id="SSF48179">
    <property type="entry name" value="6-phosphogluconate dehydrogenase C-terminal domain-like"/>
    <property type="match status" value="1"/>
</dbReference>
<feature type="binding site" evidence="16">
    <location>
        <begin position="7"/>
        <end position="12"/>
    </location>
    <ligand>
        <name>NAD(+)</name>
        <dbReference type="ChEBI" id="CHEBI:57540"/>
    </ligand>
</feature>
<evidence type="ECO:0000256" key="18">
    <source>
        <dbReference type="SAM" id="MobiDB-lite"/>
    </source>
</evidence>
<evidence type="ECO:0000256" key="14">
    <source>
        <dbReference type="PIRSR" id="PIRSR000114-1"/>
    </source>
</evidence>
<evidence type="ECO:0000259" key="20">
    <source>
        <dbReference type="Pfam" id="PF01210"/>
    </source>
</evidence>
<feature type="binding site" evidence="13">
    <location>
        <position position="11"/>
    </location>
    <ligand>
        <name>NADPH</name>
        <dbReference type="ChEBI" id="CHEBI:57783"/>
    </ligand>
</feature>
<comment type="catalytic activity">
    <reaction evidence="9">
        <text>sn-glycerol 3-phosphate + NADP(+) = dihydroxyacetone phosphate + NADPH + H(+)</text>
        <dbReference type="Rhea" id="RHEA:11096"/>
        <dbReference type="ChEBI" id="CHEBI:15378"/>
        <dbReference type="ChEBI" id="CHEBI:57597"/>
        <dbReference type="ChEBI" id="CHEBI:57642"/>
        <dbReference type="ChEBI" id="CHEBI:57783"/>
        <dbReference type="ChEBI" id="CHEBI:58349"/>
        <dbReference type="EC" id="1.1.1.94"/>
    </reaction>
    <physiologicalReaction direction="right-to-left" evidence="9">
        <dbReference type="Rhea" id="RHEA:11098"/>
    </physiologicalReaction>
</comment>
<keyword evidence="13" id="KW-0547">Nucleotide-binding</keyword>
<feature type="binding site" evidence="13">
    <location>
        <position position="113"/>
    </location>
    <ligand>
        <name>sn-glycerol 3-phosphate</name>
        <dbReference type="ChEBI" id="CHEBI:57597"/>
    </ligand>
</feature>
<feature type="binding site" evidence="13">
    <location>
        <position position="259"/>
    </location>
    <ligand>
        <name>sn-glycerol 3-phosphate</name>
        <dbReference type="ChEBI" id="CHEBI:57597"/>
    </ligand>
</feature>
<dbReference type="PANTHER" id="PTHR11728:SF1">
    <property type="entry name" value="GLYCEROL-3-PHOSPHATE DEHYDROGENASE [NAD(+)] 2, CHLOROPLASTIC"/>
    <property type="match status" value="1"/>
</dbReference>
<feature type="binding site" evidence="13">
    <location>
        <position position="249"/>
    </location>
    <ligand>
        <name>sn-glycerol 3-phosphate</name>
        <dbReference type="ChEBI" id="CHEBI:57597"/>
    </ligand>
</feature>
<dbReference type="Pfam" id="PF01210">
    <property type="entry name" value="NAD_Gly3P_dh_N"/>
    <property type="match status" value="1"/>
</dbReference>
<dbReference type="GO" id="GO:0046167">
    <property type="term" value="P:glycerol-3-phosphate biosynthetic process"/>
    <property type="evidence" value="ECO:0007669"/>
    <property type="project" value="UniProtKB-UniRule"/>
</dbReference>
<evidence type="ECO:0000256" key="10">
    <source>
        <dbReference type="ARBA" id="ARBA00066687"/>
    </source>
</evidence>
<evidence type="ECO:0000256" key="13">
    <source>
        <dbReference type="HAMAP-Rule" id="MF_00394"/>
    </source>
</evidence>
<feature type="active site" description="Proton acceptor" evidence="13 14">
    <location>
        <position position="196"/>
    </location>
</feature>
<dbReference type="EMBL" id="AP014569">
    <property type="protein sequence ID" value="BAO83455.1"/>
    <property type="molecule type" value="Genomic_DNA"/>
</dbReference>
<keyword evidence="2 13" id="KW-0444">Lipid biosynthesis</keyword>
<feature type="binding site" evidence="13">
    <location>
        <position position="196"/>
    </location>
    <ligand>
        <name>sn-glycerol 3-phosphate</name>
        <dbReference type="ChEBI" id="CHEBI:57597"/>
    </ligand>
</feature>
<dbReference type="GO" id="GO:0046168">
    <property type="term" value="P:glycerol-3-phosphate catabolic process"/>
    <property type="evidence" value="ECO:0007669"/>
    <property type="project" value="InterPro"/>
</dbReference>
<dbReference type="GO" id="GO:0005975">
    <property type="term" value="P:carbohydrate metabolic process"/>
    <property type="evidence" value="ECO:0007669"/>
    <property type="project" value="InterPro"/>
</dbReference>
<feature type="binding site" evidence="13">
    <location>
        <position position="55"/>
    </location>
    <ligand>
        <name>NADPH</name>
        <dbReference type="ChEBI" id="CHEBI:57783"/>
    </ligand>
</feature>
<dbReference type="InterPro" id="IPR036291">
    <property type="entry name" value="NAD(P)-bd_dom_sf"/>
</dbReference>
<feature type="binding site" evidence="13">
    <location>
        <position position="284"/>
    </location>
    <ligand>
        <name>NADPH</name>
        <dbReference type="ChEBI" id="CHEBI:57783"/>
    </ligand>
</feature>
<proteinExistence type="inferred from homology"/>
<evidence type="ECO:0000256" key="1">
    <source>
        <dbReference type="ARBA" id="ARBA00011009"/>
    </source>
</evidence>
<accession>A0A060NQ22</accession>
<evidence type="ECO:0000256" key="5">
    <source>
        <dbReference type="ARBA" id="ARBA00023027"/>
    </source>
</evidence>
<dbReference type="NCBIfam" id="NF000942">
    <property type="entry name" value="PRK00094.1-4"/>
    <property type="match status" value="1"/>
</dbReference>
<evidence type="ECO:0000256" key="4">
    <source>
        <dbReference type="ARBA" id="ARBA00023002"/>
    </source>
</evidence>
<organism evidence="22 23">
    <name type="scientific">Serpentinimonas maccroryi</name>
    <dbReference type="NCBI Taxonomy" id="1458426"/>
    <lineage>
        <taxon>Bacteria</taxon>
        <taxon>Pseudomonadati</taxon>
        <taxon>Pseudomonadota</taxon>
        <taxon>Betaproteobacteria</taxon>
        <taxon>Burkholderiales</taxon>
        <taxon>Comamonadaceae</taxon>
        <taxon>Serpentinimonas</taxon>
    </lineage>
</organism>
<feature type="binding site" evidence="15">
    <location>
        <begin position="260"/>
        <end position="261"/>
    </location>
    <ligand>
        <name>substrate</name>
    </ligand>
</feature>
<evidence type="ECO:0000256" key="15">
    <source>
        <dbReference type="PIRSR" id="PIRSR000114-2"/>
    </source>
</evidence>
<feature type="binding site" evidence="13">
    <location>
        <position position="145"/>
    </location>
    <ligand>
        <name>NADPH</name>
        <dbReference type="ChEBI" id="CHEBI:57783"/>
    </ligand>
</feature>
<reference evidence="22 23" key="1">
    <citation type="journal article" date="2014" name="Nat. Commun.">
        <title>Physiological and genomic features of highly alkaliphilic hydrogen-utilizing Betaproteobacteria from a continental serpentinizing site.</title>
        <authorList>
            <person name="Suzuki S."/>
            <person name="Kuenen J.G."/>
            <person name="Schipper K."/>
            <person name="van der Velde S."/>
            <person name="Ishii S."/>
            <person name="Wu A."/>
            <person name="Sorokin D.Y."/>
            <person name="Tenney A."/>
            <person name="Meng X.Y."/>
            <person name="Morrill P.L."/>
            <person name="Kamagata Y."/>
            <person name="Muyzer G."/>
            <person name="Nealson K.H."/>
        </authorList>
    </citation>
    <scope>NUCLEOTIDE SEQUENCE [LARGE SCALE GENOMIC DNA]</scope>
    <source>
        <strain evidence="22 23">B1</strain>
    </source>
</reference>
<dbReference type="HAMAP" id="MF_00394">
    <property type="entry name" value="NAD_Glyc3P_dehydrog"/>
    <property type="match status" value="1"/>
</dbReference>
<dbReference type="SUPFAM" id="SSF51735">
    <property type="entry name" value="NAD(P)-binding Rossmann-fold domains"/>
    <property type="match status" value="1"/>
</dbReference>
<keyword evidence="4 13" id="KW-0560">Oxidoreductase</keyword>
<dbReference type="Proteomes" id="UP000066014">
    <property type="component" value="Chromosome"/>
</dbReference>
<keyword evidence="7 13" id="KW-0594">Phospholipid biosynthesis</keyword>
<gene>
    <name evidence="13 22" type="primary">gpsA</name>
    <name evidence="22" type="ORF">SMCB_1227</name>
</gene>
<evidence type="ECO:0000256" key="19">
    <source>
        <dbReference type="SAM" id="SignalP"/>
    </source>
</evidence>
<feature type="binding site" evidence="13">
    <location>
        <position position="113"/>
    </location>
    <ligand>
        <name>NADPH</name>
        <dbReference type="ChEBI" id="CHEBI:57783"/>
    </ligand>
</feature>
<dbReference type="AlphaFoldDB" id="A0A060NQ22"/>
<evidence type="ECO:0000256" key="17">
    <source>
        <dbReference type="RuleBase" id="RU000437"/>
    </source>
</evidence>
<dbReference type="EC" id="1.1.1.94" evidence="10 13"/>
<dbReference type="Gene3D" id="1.10.1040.10">
    <property type="entry name" value="N-(1-d-carboxylethyl)-l-norvaline Dehydrogenase, domain 2"/>
    <property type="match status" value="1"/>
</dbReference>
<keyword evidence="5 13" id="KW-0520">NAD</keyword>
<evidence type="ECO:0000256" key="7">
    <source>
        <dbReference type="ARBA" id="ARBA00023209"/>
    </source>
</evidence>
<dbReference type="NCBIfam" id="NF000940">
    <property type="entry name" value="PRK00094.1-2"/>
    <property type="match status" value="1"/>
</dbReference>
<feature type="binding site" evidence="13">
    <location>
        <position position="141"/>
    </location>
    <ligand>
        <name>sn-glycerol 3-phosphate</name>
        <dbReference type="ChEBI" id="CHEBI:57597"/>
    </ligand>
</feature>
<keyword evidence="6 13" id="KW-0443">Lipid metabolism</keyword>
<feature type="binding site" evidence="13">
    <location>
        <position position="286"/>
    </location>
    <ligand>
        <name>NADPH</name>
        <dbReference type="ChEBI" id="CHEBI:57783"/>
    </ligand>
</feature>
<evidence type="ECO:0000256" key="8">
    <source>
        <dbReference type="ARBA" id="ARBA00023264"/>
    </source>
</evidence>
<feature type="binding site" evidence="13">
    <location>
        <position position="38"/>
    </location>
    <ligand>
        <name>NADPH</name>
        <dbReference type="ChEBI" id="CHEBI:57783"/>
    </ligand>
</feature>
<evidence type="ECO:0000256" key="3">
    <source>
        <dbReference type="ARBA" id="ARBA00022857"/>
    </source>
</evidence>
<keyword evidence="13" id="KW-0963">Cytoplasm</keyword>
<dbReference type="OrthoDB" id="9812273at2"/>
<keyword evidence="23" id="KW-1185">Reference proteome</keyword>
<dbReference type="InterPro" id="IPR011128">
    <property type="entry name" value="G3P_DH_NAD-dep_N"/>
</dbReference>
<feature type="binding site" evidence="13">
    <location>
        <position position="143"/>
    </location>
    <ligand>
        <name>sn-glycerol 3-phosphate</name>
        <dbReference type="ChEBI" id="CHEBI:57597"/>
    </ligand>
</feature>
<evidence type="ECO:0000256" key="6">
    <source>
        <dbReference type="ARBA" id="ARBA00023098"/>
    </source>
</evidence>
<dbReference type="PROSITE" id="PS00957">
    <property type="entry name" value="NAD_G3PDH"/>
    <property type="match status" value="1"/>
</dbReference>
<evidence type="ECO:0000313" key="23">
    <source>
        <dbReference type="Proteomes" id="UP000066014"/>
    </source>
</evidence>
<dbReference type="InterPro" id="IPR013328">
    <property type="entry name" value="6PGD_dom2"/>
</dbReference>
<comment type="catalytic activity">
    <reaction evidence="13">
        <text>sn-glycerol 3-phosphate + NAD(+) = dihydroxyacetone phosphate + NADH + H(+)</text>
        <dbReference type="Rhea" id="RHEA:11092"/>
        <dbReference type="ChEBI" id="CHEBI:15378"/>
        <dbReference type="ChEBI" id="CHEBI:57540"/>
        <dbReference type="ChEBI" id="CHEBI:57597"/>
        <dbReference type="ChEBI" id="CHEBI:57642"/>
        <dbReference type="ChEBI" id="CHEBI:57945"/>
        <dbReference type="EC" id="1.1.1.94"/>
    </reaction>
</comment>
<evidence type="ECO:0000256" key="16">
    <source>
        <dbReference type="PIRSR" id="PIRSR000114-3"/>
    </source>
</evidence>
<dbReference type="HOGENOM" id="CLU_033449_0_2_4"/>
<evidence type="ECO:0000256" key="9">
    <source>
        <dbReference type="ARBA" id="ARBA00052716"/>
    </source>
</evidence>
<feature type="binding site" evidence="13">
    <location>
        <position position="260"/>
    </location>
    <ligand>
        <name>sn-glycerol 3-phosphate</name>
        <dbReference type="ChEBI" id="CHEBI:57597"/>
    </ligand>
</feature>
<comment type="function">
    <text evidence="13">Catalyzes the reduction of the glycolytic intermediate dihydroxyacetone phosphate (DHAP) to sn-glycerol 3-phosphate (G3P), the key precursor for phospholipid synthesis.</text>
</comment>
<keyword evidence="3 13" id="KW-0521">NADP</keyword>
<dbReference type="FunFam" id="1.10.1040.10:FF:000001">
    <property type="entry name" value="Glycerol-3-phosphate dehydrogenase [NAD(P)+]"/>
    <property type="match status" value="1"/>
</dbReference>
<dbReference type="InterPro" id="IPR008927">
    <property type="entry name" value="6-PGluconate_DH-like_C_sf"/>
</dbReference>
<evidence type="ECO:0000256" key="12">
    <source>
        <dbReference type="ARBA" id="ARBA00080511"/>
    </source>
</evidence>
<feature type="region of interest" description="Disordered" evidence="18">
    <location>
        <begin position="326"/>
        <end position="367"/>
    </location>
</feature>
<feature type="domain" description="Glycerol-3-phosphate dehydrogenase NAD-dependent N-terminal" evidence="20">
    <location>
        <begin position="2"/>
        <end position="162"/>
    </location>
</feature>
<dbReference type="KEGG" id="cbab:SMCB_1227"/>